<reference evidence="4 5" key="1">
    <citation type="submission" date="2023-07" db="EMBL/GenBank/DDBJ databases">
        <title>Novel Shewanella species isolated from Baltic Sea sediments.</title>
        <authorList>
            <person name="Martin-Rodriguez A.J."/>
        </authorList>
    </citation>
    <scope>NUCLEOTIDE SEQUENCE [LARGE SCALE GENOMIC DNA]</scope>
    <source>
        <strain evidence="4 5">SP2S1-2</strain>
    </source>
</reference>
<proteinExistence type="predicted"/>
<keyword evidence="1" id="KW-0808">Transferase</keyword>
<evidence type="ECO:0000313" key="4">
    <source>
        <dbReference type="EMBL" id="MDT3280336.1"/>
    </source>
</evidence>
<protein>
    <submittedName>
        <fullName evidence="4">GNAT family N-acetyltransferase</fullName>
    </submittedName>
</protein>
<dbReference type="SUPFAM" id="SSF55729">
    <property type="entry name" value="Acyl-CoA N-acyltransferases (Nat)"/>
    <property type="match status" value="1"/>
</dbReference>
<dbReference type="PANTHER" id="PTHR43877">
    <property type="entry name" value="AMINOALKYLPHOSPHONATE N-ACETYLTRANSFERASE-RELATED-RELATED"/>
    <property type="match status" value="1"/>
</dbReference>
<evidence type="ECO:0000259" key="3">
    <source>
        <dbReference type="PROSITE" id="PS51186"/>
    </source>
</evidence>
<dbReference type="CDD" id="cd04301">
    <property type="entry name" value="NAT_SF"/>
    <property type="match status" value="1"/>
</dbReference>
<name>A0ABU3FYB9_9GAMM</name>
<dbReference type="PROSITE" id="PS51186">
    <property type="entry name" value="GNAT"/>
    <property type="match status" value="1"/>
</dbReference>
<dbReference type="RefSeq" id="WP_259569803.1">
    <property type="nucleotide sequence ID" value="NZ_JAUOES010000008.1"/>
</dbReference>
<gene>
    <name evidence="4" type="ORF">Q4Q50_08515</name>
</gene>
<sequence>MASIDMESKNIRLAQLHDAESIQLLLEQLGYALPVAALAQTLTEYQDNPQSRSDELLVCEQPNAQGEPQVVAVMALMFFDYFPALSRICRITAIVVNADMRGQGIGTQLIDFAKARGRQEACQLLELTTSTQRIATQQYYESIGFTKTSFRYSLVLS</sequence>
<accession>A0ABU3FYB9</accession>
<feature type="domain" description="N-acetyltransferase" evidence="3">
    <location>
        <begin position="9"/>
        <end position="157"/>
    </location>
</feature>
<keyword evidence="5" id="KW-1185">Reference proteome</keyword>
<dbReference type="EMBL" id="JAUOES010000008">
    <property type="protein sequence ID" value="MDT3280336.1"/>
    <property type="molecule type" value="Genomic_DNA"/>
</dbReference>
<dbReference type="Gene3D" id="3.40.630.30">
    <property type="match status" value="1"/>
</dbReference>
<dbReference type="InterPro" id="IPR050832">
    <property type="entry name" value="Bact_Acetyltransf"/>
</dbReference>
<evidence type="ECO:0000313" key="5">
    <source>
        <dbReference type="Proteomes" id="UP001249505"/>
    </source>
</evidence>
<organism evidence="4 5">
    <name type="scientific">Shewanella scandinavica</name>
    <dbReference type="NCBI Taxonomy" id="3063538"/>
    <lineage>
        <taxon>Bacteria</taxon>
        <taxon>Pseudomonadati</taxon>
        <taxon>Pseudomonadota</taxon>
        <taxon>Gammaproteobacteria</taxon>
        <taxon>Alteromonadales</taxon>
        <taxon>Shewanellaceae</taxon>
        <taxon>Shewanella</taxon>
    </lineage>
</organism>
<dbReference type="InterPro" id="IPR016181">
    <property type="entry name" value="Acyl_CoA_acyltransferase"/>
</dbReference>
<evidence type="ECO:0000256" key="2">
    <source>
        <dbReference type="ARBA" id="ARBA00023315"/>
    </source>
</evidence>
<evidence type="ECO:0000256" key="1">
    <source>
        <dbReference type="ARBA" id="ARBA00022679"/>
    </source>
</evidence>
<comment type="caution">
    <text evidence="4">The sequence shown here is derived from an EMBL/GenBank/DDBJ whole genome shotgun (WGS) entry which is preliminary data.</text>
</comment>
<dbReference type="InterPro" id="IPR000182">
    <property type="entry name" value="GNAT_dom"/>
</dbReference>
<dbReference type="Proteomes" id="UP001249505">
    <property type="component" value="Unassembled WGS sequence"/>
</dbReference>
<keyword evidence="2" id="KW-0012">Acyltransferase</keyword>
<dbReference type="Pfam" id="PF00583">
    <property type="entry name" value="Acetyltransf_1"/>
    <property type="match status" value="1"/>
</dbReference>